<evidence type="ECO:0000256" key="1">
    <source>
        <dbReference type="SAM" id="Phobius"/>
    </source>
</evidence>
<dbReference type="AlphaFoldDB" id="A0A183K5Q6"/>
<proteinExistence type="predicted"/>
<name>A0A183K5Q6_9TREM</name>
<sequence length="43" mass="4940">MKIPNSCIFFTSIRNEISHMFFMSMLTLAFNAIRITIKIIASS</sequence>
<keyword evidence="1" id="KW-1133">Transmembrane helix</keyword>
<dbReference type="WBParaSite" id="SCUD_0001033101-mRNA-1">
    <property type="protein sequence ID" value="SCUD_0001033101-mRNA-1"/>
    <property type="gene ID" value="SCUD_0001033101"/>
</dbReference>
<organism evidence="2">
    <name type="scientific">Schistosoma curassoni</name>
    <dbReference type="NCBI Taxonomy" id="6186"/>
    <lineage>
        <taxon>Eukaryota</taxon>
        <taxon>Metazoa</taxon>
        <taxon>Spiralia</taxon>
        <taxon>Lophotrochozoa</taxon>
        <taxon>Platyhelminthes</taxon>
        <taxon>Trematoda</taxon>
        <taxon>Digenea</taxon>
        <taxon>Strigeidida</taxon>
        <taxon>Schistosomatoidea</taxon>
        <taxon>Schistosomatidae</taxon>
        <taxon>Schistosoma</taxon>
    </lineage>
</organism>
<accession>A0A183K5Q6</accession>
<protein>
    <submittedName>
        <fullName evidence="2">Uncharacterized protein</fullName>
    </submittedName>
</protein>
<evidence type="ECO:0000313" key="2">
    <source>
        <dbReference type="WBParaSite" id="SCUD_0001033101-mRNA-1"/>
    </source>
</evidence>
<feature type="transmembrane region" description="Helical" evidence="1">
    <location>
        <begin position="21"/>
        <end position="41"/>
    </location>
</feature>
<keyword evidence="1" id="KW-0472">Membrane</keyword>
<reference evidence="2" key="1">
    <citation type="submission" date="2016-06" db="UniProtKB">
        <authorList>
            <consortium name="WormBaseParasite"/>
        </authorList>
    </citation>
    <scope>IDENTIFICATION</scope>
</reference>
<keyword evidence="1" id="KW-0812">Transmembrane</keyword>